<evidence type="ECO:0000313" key="5">
    <source>
        <dbReference type="EMBL" id="SMF61046.1"/>
    </source>
</evidence>
<dbReference type="Pfam" id="PF00392">
    <property type="entry name" value="GntR"/>
    <property type="match status" value="1"/>
</dbReference>
<evidence type="ECO:0000256" key="2">
    <source>
        <dbReference type="ARBA" id="ARBA00023125"/>
    </source>
</evidence>
<accession>A0A1X7FYE3</accession>
<dbReference type="Proteomes" id="UP000192934">
    <property type="component" value="Chromosome I"/>
</dbReference>
<feature type="domain" description="HTH gntR-type" evidence="4">
    <location>
        <begin position="4"/>
        <end position="71"/>
    </location>
</feature>
<dbReference type="InterPro" id="IPR036388">
    <property type="entry name" value="WH-like_DNA-bd_sf"/>
</dbReference>
<dbReference type="InterPro" id="IPR036390">
    <property type="entry name" value="WH_DNA-bd_sf"/>
</dbReference>
<sequence>MSPGAIFERVYLALRDELRSGRHPPGAHLEPAALADALNASITPVRDALHRLVGERLVEAPRGDGFRTPMITEMGLRHLYDWIAALLRSAIPHGGLTADDPGAGGPETPADWLRAIAAVAANPEQRAAIEQLLDRLAPYAPAERNVLGTADEAEAQTWRDAAVAVSPVPLRRAIAEHFRRRRRAAHLVVAALHALASDPP</sequence>
<gene>
    <name evidence="5" type="ORF">SAMN06295910_0097</name>
</gene>
<evidence type="ECO:0000313" key="6">
    <source>
        <dbReference type="Proteomes" id="UP000192934"/>
    </source>
</evidence>
<organism evidence="5 6">
    <name type="scientific">Allosphingosinicella indica</name>
    <dbReference type="NCBI Taxonomy" id="941907"/>
    <lineage>
        <taxon>Bacteria</taxon>
        <taxon>Pseudomonadati</taxon>
        <taxon>Pseudomonadota</taxon>
        <taxon>Alphaproteobacteria</taxon>
        <taxon>Sphingomonadales</taxon>
        <taxon>Sphingomonadaceae</taxon>
        <taxon>Allosphingosinicella</taxon>
    </lineage>
</organism>
<dbReference type="AlphaFoldDB" id="A0A1X7FYE3"/>
<evidence type="ECO:0000256" key="3">
    <source>
        <dbReference type="ARBA" id="ARBA00023163"/>
    </source>
</evidence>
<dbReference type="SMART" id="SM00345">
    <property type="entry name" value="HTH_GNTR"/>
    <property type="match status" value="1"/>
</dbReference>
<dbReference type="RefSeq" id="WP_172840766.1">
    <property type="nucleotide sequence ID" value="NZ_LT840185.1"/>
</dbReference>
<dbReference type="PANTHER" id="PTHR43537">
    <property type="entry name" value="TRANSCRIPTIONAL REGULATOR, GNTR FAMILY"/>
    <property type="match status" value="1"/>
</dbReference>
<evidence type="ECO:0000259" key="4">
    <source>
        <dbReference type="PROSITE" id="PS50949"/>
    </source>
</evidence>
<evidence type="ECO:0000256" key="1">
    <source>
        <dbReference type="ARBA" id="ARBA00023015"/>
    </source>
</evidence>
<keyword evidence="3" id="KW-0804">Transcription</keyword>
<dbReference type="GO" id="GO:0003677">
    <property type="term" value="F:DNA binding"/>
    <property type="evidence" value="ECO:0007669"/>
    <property type="project" value="UniProtKB-KW"/>
</dbReference>
<dbReference type="PANTHER" id="PTHR43537:SF24">
    <property type="entry name" value="GLUCONATE OPERON TRANSCRIPTIONAL REPRESSOR"/>
    <property type="match status" value="1"/>
</dbReference>
<name>A0A1X7FYE3_9SPHN</name>
<dbReference type="EMBL" id="LT840185">
    <property type="protein sequence ID" value="SMF61046.1"/>
    <property type="molecule type" value="Genomic_DNA"/>
</dbReference>
<keyword evidence="1" id="KW-0805">Transcription regulation</keyword>
<protein>
    <submittedName>
        <fullName evidence="5">Regulatory protein, gntR family</fullName>
    </submittedName>
</protein>
<dbReference type="InterPro" id="IPR000524">
    <property type="entry name" value="Tscrpt_reg_HTH_GntR"/>
</dbReference>
<dbReference type="Gene3D" id="1.10.10.10">
    <property type="entry name" value="Winged helix-like DNA-binding domain superfamily/Winged helix DNA-binding domain"/>
    <property type="match status" value="1"/>
</dbReference>
<dbReference type="STRING" id="941907.SAMN06295910_0097"/>
<reference evidence="6" key="1">
    <citation type="submission" date="2017-04" db="EMBL/GenBank/DDBJ databases">
        <authorList>
            <person name="Varghese N."/>
            <person name="Submissions S."/>
        </authorList>
    </citation>
    <scope>NUCLEOTIDE SEQUENCE [LARGE SCALE GENOMIC DNA]</scope>
    <source>
        <strain evidence="6">Dd16</strain>
    </source>
</reference>
<keyword evidence="6" id="KW-1185">Reference proteome</keyword>
<dbReference type="PROSITE" id="PS50949">
    <property type="entry name" value="HTH_GNTR"/>
    <property type="match status" value="1"/>
</dbReference>
<dbReference type="GO" id="GO:0003700">
    <property type="term" value="F:DNA-binding transcription factor activity"/>
    <property type="evidence" value="ECO:0007669"/>
    <property type="project" value="InterPro"/>
</dbReference>
<keyword evidence="2" id="KW-0238">DNA-binding</keyword>
<dbReference type="SUPFAM" id="SSF46785">
    <property type="entry name" value="Winged helix' DNA-binding domain"/>
    <property type="match status" value="1"/>
</dbReference>
<proteinExistence type="predicted"/>